<keyword evidence="3" id="KW-0547">Nucleotide-binding</keyword>
<dbReference type="PANTHER" id="PTHR43851:SF3">
    <property type="entry name" value="COENZYME Q8"/>
    <property type="match status" value="1"/>
</dbReference>
<comment type="caution">
    <text evidence="7">The sequence shown here is derived from an EMBL/GenBank/DDBJ whole genome shotgun (WGS) entry which is preliminary data.</text>
</comment>
<dbReference type="Pfam" id="PF03109">
    <property type="entry name" value="ABC1"/>
    <property type="match status" value="1"/>
</dbReference>
<dbReference type="EMBL" id="SDRB02005055">
    <property type="protein sequence ID" value="THG14885.1"/>
    <property type="molecule type" value="Genomic_DNA"/>
</dbReference>
<dbReference type="SUPFAM" id="SSF56112">
    <property type="entry name" value="Protein kinase-like (PK-like)"/>
    <property type="match status" value="1"/>
</dbReference>
<dbReference type="SMR" id="A0A4S4EGD7"/>
<evidence type="ECO:0000313" key="8">
    <source>
        <dbReference type="Proteomes" id="UP000306102"/>
    </source>
</evidence>
<gene>
    <name evidence="7" type="ORF">TEA_016922</name>
</gene>
<evidence type="ECO:0000313" key="7">
    <source>
        <dbReference type="EMBL" id="THG14885.1"/>
    </source>
</evidence>
<comment type="similarity">
    <text evidence="1">Belongs to the protein kinase superfamily. ADCK protein kinase family.</text>
</comment>
<proteinExistence type="inferred from homology"/>
<keyword evidence="5" id="KW-0812">Transmembrane</keyword>
<dbReference type="Gene3D" id="1.10.510.10">
    <property type="entry name" value="Transferase(Phosphotransferase) domain 1"/>
    <property type="match status" value="1"/>
</dbReference>
<dbReference type="Proteomes" id="UP000306102">
    <property type="component" value="Unassembled WGS sequence"/>
</dbReference>
<dbReference type="InterPro" id="IPR034646">
    <property type="entry name" value="ADCK3_dom"/>
</dbReference>
<dbReference type="CDD" id="cd13970">
    <property type="entry name" value="ABC1_ADCK3"/>
    <property type="match status" value="1"/>
</dbReference>
<evidence type="ECO:0000256" key="4">
    <source>
        <dbReference type="ARBA" id="ARBA00022840"/>
    </source>
</evidence>
<dbReference type="InterPro" id="IPR051409">
    <property type="entry name" value="Atypical_kinase_ADCK"/>
</dbReference>
<evidence type="ECO:0000256" key="1">
    <source>
        <dbReference type="ARBA" id="ARBA00009670"/>
    </source>
</evidence>
<dbReference type="GO" id="GO:0006744">
    <property type="term" value="P:ubiquinone biosynthetic process"/>
    <property type="evidence" value="ECO:0007669"/>
    <property type="project" value="TreeGrafter"/>
</dbReference>
<dbReference type="GO" id="GO:0016740">
    <property type="term" value="F:transferase activity"/>
    <property type="evidence" value="ECO:0007669"/>
    <property type="project" value="UniProtKB-KW"/>
</dbReference>
<name>A0A4S4EGD7_CAMSN</name>
<keyword evidence="4" id="KW-0067">ATP-binding</keyword>
<dbReference type="PANTHER" id="PTHR43851">
    <property type="match status" value="1"/>
</dbReference>
<keyword evidence="8" id="KW-1185">Reference proteome</keyword>
<keyword evidence="5" id="KW-1133">Transmembrane helix</keyword>
<evidence type="ECO:0000256" key="2">
    <source>
        <dbReference type="ARBA" id="ARBA00022679"/>
    </source>
</evidence>
<dbReference type="STRING" id="542762.A0A4S4EGD7"/>
<reference evidence="7 8" key="1">
    <citation type="journal article" date="2018" name="Proc. Natl. Acad. Sci. U.S.A.">
        <title>Draft genome sequence of Camellia sinensis var. sinensis provides insights into the evolution of the tea genome and tea quality.</title>
        <authorList>
            <person name="Wei C."/>
            <person name="Yang H."/>
            <person name="Wang S."/>
            <person name="Zhao J."/>
            <person name="Liu C."/>
            <person name="Gao L."/>
            <person name="Xia E."/>
            <person name="Lu Y."/>
            <person name="Tai Y."/>
            <person name="She G."/>
            <person name="Sun J."/>
            <person name="Cao H."/>
            <person name="Tong W."/>
            <person name="Gao Q."/>
            <person name="Li Y."/>
            <person name="Deng W."/>
            <person name="Jiang X."/>
            <person name="Wang W."/>
            <person name="Chen Q."/>
            <person name="Zhang S."/>
            <person name="Li H."/>
            <person name="Wu J."/>
            <person name="Wang P."/>
            <person name="Li P."/>
            <person name="Shi C."/>
            <person name="Zheng F."/>
            <person name="Jian J."/>
            <person name="Huang B."/>
            <person name="Shan D."/>
            <person name="Shi M."/>
            <person name="Fang C."/>
            <person name="Yue Y."/>
            <person name="Li F."/>
            <person name="Li D."/>
            <person name="Wei S."/>
            <person name="Han B."/>
            <person name="Jiang C."/>
            <person name="Yin Y."/>
            <person name="Xia T."/>
            <person name="Zhang Z."/>
            <person name="Bennetzen J.L."/>
            <person name="Zhao S."/>
            <person name="Wan X."/>
        </authorList>
    </citation>
    <scope>NUCLEOTIDE SEQUENCE [LARGE SCALE GENOMIC DNA]</scope>
    <source>
        <strain evidence="8">cv. Shuchazao</strain>
        <tissue evidence="7">Leaf</tissue>
    </source>
</reference>
<dbReference type="GO" id="GO:0005524">
    <property type="term" value="F:ATP binding"/>
    <property type="evidence" value="ECO:0007669"/>
    <property type="project" value="UniProtKB-KW"/>
</dbReference>
<keyword evidence="5" id="KW-0472">Membrane</keyword>
<evidence type="ECO:0000256" key="3">
    <source>
        <dbReference type="ARBA" id="ARBA00022741"/>
    </source>
</evidence>
<evidence type="ECO:0000256" key="5">
    <source>
        <dbReference type="SAM" id="Phobius"/>
    </source>
</evidence>
<evidence type="ECO:0000259" key="6">
    <source>
        <dbReference type="Pfam" id="PF03109"/>
    </source>
</evidence>
<feature type="transmembrane region" description="Helical" evidence="5">
    <location>
        <begin position="12"/>
        <end position="35"/>
    </location>
</feature>
<feature type="domain" description="ABC1 atypical kinase-like" evidence="6">
    <location>
        <begin position="35"/>
        <end position="211"/>
    </location>
</feature>
<organism evidence="7 8">
    <name type="scientific">Camellia sinensis var. sinensis</name>
    <name type="common">China tea</name>
    <dbReference type="NCBI Taxonomy" id="542762"/>
    <lineage>
        <taxon>Eukaryota</taxon>
        <taxon>Viridiplantae</taxon>
        <taxon>Streptophyta</taxon>
        <taxon>Embryophyta</taxon>
        <taxon>Tracheophyta</taxon>
        <taxon>Spermatophyta</taxon>
        <taxon>Magnoliopsida</taxon>
        <taxon>eudicotyledons</taxon>
        <taxon>Gunneridae</taxon>
        <taxon>Pentapetalae</taxon>
        <taxon>asterids</taxon>
        <taxon>Ericales</taxon>
        <taxon>Theaceae</taxon>
        <taxon>Camellia</taxon>
    </lineage>
</organism>
<dbReference type="AlphaFoldDB" id="A0A4S4EGD7"/>
<accession>A0A4S4EGD7</accession>
<protein>
    <recommendedName>
        <fullName evidence="6">ABC1 atypical kinase-like domain-containing protein</fullName>
    </recommendedName>
</protein>
<dbReference type="InterPro" id="IPR011009">
    <property type="entry name" value="Kinase-like_dom_sf"/>
</dbReference>
<sequence>MDPSCITLPLFFFFYVAPSCIHFASLHSFIVAVWVHRAVTKNGLHIAVKIQYPGVADSIESDIENVKRLLDYTNLIPENLFLDRAMKVAKEELSRECDYELEATNQRRFRDLLSNTKGFYVPKVMTDISSKRVLATELVPGIPIDKVALLTQETRNYVAKKLLELALMELFTDPNWSNFLYDEATRTINLIDFGAARDFPKCFVDDYLRMRRWVVAEEMGHNGEEDRGKGGGWEGDLGGRRQLVVRVVN</sequence>
<dbReference type="InterPro" id="IPR004147">
    <property type="entry name" value="ABC1_dom"/>
</dbReference>
<keyword evidence="2" id="KW-0808">Transferase</keyword>